<feature type="domain" description="TTF-type" evidence="1">
    <location>
        <begin position="47"/>
        <end position="130"/>
    </location>
</feature>
<dbReference type="PANTHER" id="PTHR45749">
    <property type="match status" value="1"/>
</dbReference>
<organism evidence="2 3">
    <name type="scientific">Henosepilachna vigintioctopunctata</name>
    <dbReference type="NCBI Taxonomy" id="420089"/>
    <lineage>
        <taxon>Eukaryota</taxon>
        <taxon>Metazoa</taxon>
        <taxon>Ecdysozoa</taxon>
        <taxon>Arthropoda</taxon>
        <taxon>Hexapoda</taxon>
        <taxon>Insecta</taxon>
        <taxon>Pterygota</taxon>
        <taxon>Neoptera</taxon>
        <taxon>Endopterygota</taxon>
        <taxon>Coleoptera</taxon>
        <taxon>Polyphaga</taxon>
        <taxon>Cucujiformia</taxon>
        <taxon>Coccinelloidea</taxon>
        <taxon>Coccinellidae</taxon>
        <taxon>Epilachninae</taxon>
        <taxon>Epilachnini</taxon>
        <taxon>Henosepilachna</taxon>
    </lineage>
</organism>
<name>A0AAW1UV03_9CUCU</name>
<reference evidence="2 3" key="1">
    <citation type="submission" date="2023-03" db="EMBL/GenBank/DDBJ databases">
        <title>Genome insight into feeding habits of ladybird beetles.</title>
        <authorList>
            <person name="Li H.-S."/>
            <person name="Huang Y.-H."/>
            <person name="Pang H."/>
        </authorList>
    </citation>
    <scope>NUCLEOTIDE SEQUENCE [LARGE SCALE GENOMIC DNA]</scope>
    <source>
        <strain evidence="2">SYSU_2023b</strain>
        <tissue evidence="2">Whole body</tissue>
    </source>
</reference>
<protein>
    <recommendedName>
        <fullName evidence="1">TTF-type domain-containing protein</fullName>
    </recommendedName>
</protein>
<evidence type="ECO:0000259" key="1">
    <source>
        <dbReference type="SMART" id="SM00597"/>
    </source>
</evidence>
<sequence>MEDIVIHLKKLKLQNINFLTMPLNEQLIIKRGRSKPDLDLKQTDVGVIRRFNRKWYETYPWLTGSPSMNKIFCLVCVIYGGEISWSQDGISVIKNFVNKAEKHQCSKRHIKNMECFVMLGKSPIIRGKEKLAAVVAEKQREEEMKKRELISKILDIILFLIRRQNNYGKFQMNILVPLQLLIRKYAKDDSIFQETFEGMQTQLISCMETVLLDSIIKEINETDFCSLQTDEVPNDPGTYSVIVRYTHNGIIQERFVGFSRIQTTLDLAAIINRIIGDARKLVCITCDGSISMNPVRQGIKRIIPRIIFLHNYMHKLNTILLQGLQNFEECRFFTNRVTFICDFFRDPKRNDMLKKEGVILPSRRETLWMFNSKAVIVIKMNHAIISKIVNDIIENQSCLDLEVQHAASTVRRYLKDYHFVLLFCLFNKVFLYANHLSKIIHTKIDQHVDNCIQEIAQTVKNISNFKTDIVIKHWVDEAKALLKVESIPATTIQEFKKTAFLIIDSVIEQIEERFRDTKFLKFVEILDGSRFISYKSKFPKLIFQELVKNWPDLFHSHRLENELSMIYGDSLKRFNPYQLFSYLYDNDLTELYIETYKLVRLYLTYPLIPIDPEESCSTLTKVRNYLNSTNGRKQAKSDILFIENYFNITNAISSFKQKVIDNFHFQC</sequence>
<dbReference type="PANTHER" id="PTHR45749:SF21">
    <property type="entry name" value="DUF4371 DOMAIN-CONTAINING PROTEIN"/>
    <property type="match status" value="1"/>
</dbReference>
<accession>A0AAW1UV03</accession>
<gene>
    <name evidence="2" type="ORF">WA026_002013</name>
</gene>
<dbReference type="SMART" id="SM00597">
    <property type="entry name" value="ZnF_TTF"/>
    <property type="match status" value="1"/>
</dbReference>
<dbReference type="AlphaFoldDB" id="A0AAW1UV03"/>
<dbReference type="EMBL" id="JARQZJ010000091">
    <property type="protein sequence ID" value="KAK9883817.1"/>
    <property type="molecule type" value="Genomic_DNA"/>
</dbReference>
<dbReference type="InterPro" id="IPR006580">
    <property type="entry name" value="Znf_TTF"/>
</dbReference>
<evidence type="ECO:0000313" key="3">
    <source>
        <dbReference type="Proteomes" id="UP001431783"/>
    </source>
</evidence>
<comment type="caution">
    <text evidence="2">The sequence shown here is derived from an EMBL/GenBank/DDBJ whole genome shotgun (WGS) entry which is preliminary data.</text>
</comment>
<proteinExistence type="predicted"/>
<keyword evidence="3" id="KW-1185">Reference proteome</keyword>
<dbReference type="Proteomes" id="UP001431783">
    <property type="component" value="Unassembled WGS sequence"/>
</dbReference>
<evidence type="ECO:0000313" key="2">
    <source>
        <dbReference type="EMBL" id="KAK9883817.1"/>
    </source>
</evidence>